<dbReference type="Proteomes" id="UP000192276">
    <property type="component" value="Unassembled WGS sequence"/>
</dbReference>
<keyword evidence="1" id="KW-1133">Transmembrane helix</keyword>
<organism evidence="2 3">
    <name type="scientific">Niastella populi</name>
    <dbReference type="NCBI Taxonomy" id="550983"/>
    <lineage>
        <taxon>Bacteria</taxon>
        <taxon>Pseudomonadati</taxon>
        <taxon>Bacteroidota</taxon>
        <taxon>Chitinophagia</taxon>
        <taxon>Chitinophagales</taxon>
        <taxon>Chitinophagaceae</taxon>
        <taxon>Niastella</taxon>
    </lineage>
</organism>
<dbReference type="AlphaFoldDB" id="A0A1V9G377"/>
<keyword evidence="3" id="KW-1185">Reference proteome</keyword>
<name>A0A1V9G377_9BACT</name>
<dbReference type="STRING" id="550983.A4R26_15305"/>
<evidence type="ECO:0000256" key="1">
    <source>
        <dbReference type="SAM" id="Phobius"/>
    </source>
</evidence>
<keyword evidence="1" id="KW-0472">Membrane</keyword>
<protein>
    <submittedName>
        <fullName evidence="2">Uncharacterized protein</fullName>
    </submittedName>
</protein>
<evidence type="ECO:0000313" key="3">
    <source>
        <dbReference type="Proteomes" id="UP000192276"/>
    </source>
</evidence>
<accession>A0A1V9G377</accession>
<gene>
    <name evidence="2" type="ORF">A4R26_15305</name>
</gene>
<feature type="transmembrane region" description="Helical" evidence="1">
    <location>
        <begin position="69"/>
        <end position="87"/>
    </location>
</feature>
<evidence type="ECO:0000313" key="2">
    <source>
        <dbReference type="EMBL" id="OQP65073.1"/>
    </source>
</evidence>
<proteinExistence type="predicted"/>
<comment type="caution">
    <text evidence="2">The sequence shown here is derived from an EMBL/GenBank/DDBJ whole genome shotgun (WGS) entry which is preliminary data.</text>
</comment>
<keyword evidence="1" id="KW-0812">Transmembrane</keyword>
<dbReference type="EMBL" id="LWBP01000078">
    <property type="protein sequence ID" value="OQP65073.1"/>
    <property type="molecule type" value="Genomic_DNA"/>
</dbReference>
<sequence length="92" mass="11133">MVFYNSYWCRVDTGPAAEKNDHWTGIGIITGIYGRNDRFEQTEITQQKRIRMSTIDKEQIPVFKKWRHWYWLVIGFLLVLVVLFYCFTKFFA</sequence>
<reference evidence="3" key="1">
    <citation type="submission" date="2016-04" db="EMBL/GenBank/DDBJ databases">
        <authorList>
            <person name="Chen L."/>
            <person name="Zhuang W."/>
            <person name="Wang G."/>
        </authorList>
    </citation>
    <scope>NUCLEOTIDE SEQUENCE [LARGE SCALE GENOMIC DNA]</scope>
    <source>
        <strain evidence="3">208</strain>
    </source>
</reference>